<organism evidence="2 3">
    <name type="scientific">[Actinomadura] parvosata subsp. kistnae</name>
    <dbReference type="NCBI Taxonomy" id="1909395"/>
    <lineage>
        <taxon>Bacteria</taxon>
        <taxon>Bacillati</taxon>
        <taxon>Actinomycetota</taxon>
        <taxon>Actinomycetes</taxon>
        <taxon>Streptosporangiales</taxon>
        <taxon>Streptosporangiaceae</taxon>
        <taxon>Nonomuraea</taxon>
    </lineage>
</organism>
<gene>
    <name evidence="2" type="ORF">BKM31_18400</name>
</gene>
<evidence type="ECO:0000259" key="1">
    <source>
        <dbReference type="Pfam" id="PF21806"/>
    </source>
</evidence>
<dbReference type="STRING" id="1909395.BKM31_18400"/>
<dbReference type="RefSeq" id="WP_080039354.1">
    <property type="nucleotide sequence ID" value="NZ_CP017717.1"/>
</dbReference>
<name>A0A1U9ZYY8_9ACTN</name>
<feature type="domain" description="DUF6879" evidence="1">
    <location>
        <begin position="8"/>
        <end position="168"/>
    </location>
</feature>
<dbReference type="OrthoDB" id="3821358at2"/>
<dbReference type="KEGG" id="noa:BKM31_18400"/>
<dbReference type="Proteomes" id="UP000190797">
    <property type="component" value="Chromosome"/>
</dbReference>
<dbReference type="EMBL" id="CP017717">
    <property type="protein sequence ID" value="AQZ63171.1"/>
    <property type="molecule type" value="Genomic_DNA"/>
</dbReference>
<evidence type="ECO:0000313" key="3">
    <source>
        <dbReference type="Proteomes" id="UP000190797"/>
    </source>
</evidence>
<proteinExistence type="predicted"/>
<evidence type="ECO:0000313" key="2">
    <source>
        <dbReference type="EMBL" id="AQZ63171.1"/>
    </source>
</evidence>
<sequence>MTLISGPAFVDLFRTFAHTARRLETRERYDSPSEREPLRRFLEGEPEDLAWFQNWLGIVGKATEEGKIFQRVRVVSLPLSDYSRFGLDLSRHTVAAGEDIRYLDRSQAAGLPERDFWVFDSSRVALLHFTDDDQLLGAEIITDPAVVVECAAALDDAVHRSFSREEFVARLPDDYKIR</sequence>
<protein>
    <recommendedName>
        <fullName evidence="1">DUF6879 domain-containing protein</fullName>
    </recommendedName>
</protein>
<reference evidence="3" key="1">
    <citation type="journal article" date="2017" name="Med. Chem. Commun.">
        <title>Nonomuraea sp. ATCC 55076 harbours the largest actinomycete chromosome to date and the kistamicin biosynthetic gene cluster.</title>
        <authorList>
            <person name="Nazari B."/>
            <person name="Forneris C.C."/>
            <person name="Gibson M.I."/>
            <person name="Moon K."/>
            <person name="Schramma K.R."/>
            <person name="Seyedsayamdost M.R."/>
        </authorList>
    </citation>
    <scope>NUCLEOTIDE SEQUENCE [LARGE SCALE GENOMIC DNA]</scope>
    <source>
        <strain evidence="3">ATCC 55076</strain>
    </source>
</reference>
<dbReference type="InterPro" id="IPR049244">
    <property type="entry name" value="DUF6879"/>
</dbReference>
<accession>A0A1U9ZYY8</accession>
<dbReference type="AlphaFoldDB" id="A0A1U9ZYY8"/>
<keyword evidence="3" id="KW-1185">Reference proteome</keyword>
<dbReference type="Pfam" id="PF21806">
    <property type="entry name" value="DUF6879"/>
    <property type="match status" value="1"/>
</dbReference>